<organism evidence="2 3">
    <name type="scientific">Tanticharoenia sakaeratensis NBRC 103193</name>
    <dbReference type="NCBI Taxonomy" id="1231623"/>
    <lineage>
        <taxon>Bacteria</taxon>
        <taxon>Pseudomonadati</taxon>
        <taxon>Pseudomonadota</taxon>
        <taxon>Alphaproteobacteria</taxon>
        <taxon>Acetobacterales</taxon>
        <taxon>Acetobacteraceae</taxon>
        <taxon>Tanticharoenia</taxon>
    </lineage>
</organism>
<dbReference type="InterPro" id="IPR015943">
    <property type="entry name" value="WD40/YVTN_repeat-like_dom_sf"/>
</dbReference>
<dbReference type="InterPro" id="IPR051200">
    <property type="entry name" value="Host-pathogen_enzymatic-act"/>
</dbReference>
<comment type="caution">
    <text evidence="2">The sequence shown here is derived from an EMBL/GenBank/DDBJ whole genome shotgun (WGS) entry which is preliminary data.</text>
</comment>
<protein>
    <submittedName>
        <fullName evidence="2">Uncharacterized protein</fullName>
    </submittedName>
</protein>
<keyword evidence="1" id="KW-0732">Signal</keyword>
<dbReference type="OrthoDB" id="916694at2"/>
<evidence type="ECO:0000313" key="3">
    <source>
        <dbReference type="Proteomes" id="UP000032679"/>
    </source>
</evidence>
<dbReference type="Gene3D" id="2.130.10.10">
    <property type="entry name" value="YVTN repeat-like/Quinoprotein amine dehydrogenase"/>
    <property type="match status" value="2"/>
</dbReference>
<dbReference type="EMBL" id="BALE01000025">
    <property type="protein sequence ID" value="GAN54600.1"/>
    <property type="molecule type" value="Genomic_DNA"/>
</dbReference>
<evidence type="ECO:0000313" key="2">
    <source>
        <dbReference type="EMBL" id="GAN54600.1"/>
    </source>
</evidence>
<feature type="signal peptide" evidence="1">
    <location>
        <begin position="1"/>
        <end position="20"/>
    </location>
</feature>
<sequence length="396" mass="41775">MVRRLRAAATLCAVSVLALSAVSRASPLDLIVSTQDGKYQRTDGAGLTRNPPAPDSLVVFDATHMPPRIIARVEDGIEQTIAGPPQSVAITPDGKLALLGAPSRLGAHGETIVDTFLQIVDLGDAHPHAARMPMGTTIQGIAINPAGTLALACGVDGQVRVLALHGTQVEMRDTLRIASRRLASAVFTPDGRHALVTRRDDGGVEVLRVEGDHVTDTGRRLSSGLSPYALSVSKDGHWAVTGNVGVPGQPDFALSQSTGDADVITLYDLSHEPFRAVDYAAAPTIPEGIAISPDGRWVVVQSMGGSFLPHDQSGHETHGALVLYRNEDGHLVRTGEWPSGVAGQAVMFAHGSDLVLVQRNVEHEIAVYRREGGTLVPTKTVYPMGGGPVAFNETPR</sequence>
<gene>
    <name evidence="2" type="ORF">Tasa_025_031</name>
</gene>
<dbReference type="PANTHER" id="PTHR47197:SF3">
    <property type="entry name" value="DIHYDRO-HEME D1 DEHYDROGENASE"/>
    <property type="match status" value="1"/>
</dbReference>
<dbReference type="RefSeq" id="WP_148505937.1">
    <property type="nucleotide sequence ID" value="NZ_BALE01000025.1"/>
</dbReference>
<name>A0A0D6MME6_9PROT</name>
<keyword evidence="3" id="KW-1185">Reference proteome</keyword>
<evidence type="ECO:0000256" key="1">
    <source>
        <dbReference type="SAM" id="SignalP"/>
    </source>
</evidence>
<dbReference type="AlphaFoldDB" id="A0A0D6MME6"/>
<dbReference type="SUPFAM" id="SSF75011">
    <property type="entry name" value="3-carboxy-cis,cis-mucoante lactonizing enzyme"/>
    <property type="match status" value="1"/>
</dbReference>
<proteinExistence type="predicted"/>
<feature type="chain" id="PRO_5002308041" evidence="1">
    <location>
        <begin position="21"/>
        <end position="396"/>
    </location>
</feature>
<dbReference type="Proteomes" id="UP000032679">
    <property type="component" value="Unassembled WGS sequence"/>
</dbReference>
<dbReference type="STRING" id="1231623.Tasa_025_031"/>
<dbReference type="PANTHER" id="PTHR47197">
    <property type="entry name" value="PROTEIN NIRF"/>
    <property type="match status" value="1"/>
</dbReference>
<accession>A0A0D6MME6</accession>
<reference evidence="2 3" key="1">
    <citation type="submission" date="2012-10" db="EMBL/GenBank/DDBJ databases">
        <title>Genome sequencing of Tanticharoenia sakaeratensis NBRC 103193.</title>
        <authorList>
            <person name="Azuma Y."/>
            <person name="Hadano H."/>
            <person name="Hirakawa H."/>
            <person name="Matsushita K."/>
        </authorList>
    </citation>
    <scope>NUCLEOTIDE SEQUENCE [LARGE SCALE GENOMIC DNA]</scope>
    <source>
        <strain evidence="2 3">NBRC 103193</strain>
    </source>
</reference>